<evidence type="ECO:0000313" key="4">
    <source>
        <dbReference type="Proteomes" id="UP000015106"/>
    </source>
</evidence>
<dbReference type="PANTHER" id="PTHR11236:SF9">
    <property type="entry name" value="ANTHRANILATE SYNTHASE COMPONENT 1"/>
    <property type="match status" value="1"/>
</dbReference>
<feature type="domain" description="Chorismate-utilising enzyme C-terminal" evidence="2">
    <location>
        <begin position="1"/>
        <end position="88"/>
    </location>
</feature>
<dbReference type="Pfam" id="PF00425">
    <property type="entry name" value="Chorismate_bind"/>
    <property type="match status" value="1"/>
</dbReference>
<dbReference type="EnsemblPlants" id="TuG1812G0200001494.01.T01">
    <property type="protein sequence ID" value="TuG1812G0200001494.01.T01"/>
    <property type="gene ID" value="TuG1812G0200001494.01"/>
</dbReference>
<dbReference type="Proteomes" id="UP000015106">
    <property type="component" value="Chromosome 2"/>
</dbReference>
<evidence type="ECO:0000256" key="1">
    <source>
        <dbReference type="SAM" id="MobiDB-lite"/>
    </source>
</evidence>
<evidence type="ECO:0000259" key="2">
    <source>
        <dbReference type="Pfam" id="PF00425"/>
    </source>
</evidence>
<dbReference type="Gene3D" id="3.60.120.10">
    <property type="entry name" value="Anthranilate synthase"/>
    <property type="match status" value="1"/>
</dbReference>
<dbReference type="InterPro" id="IPR019999">
    <property type="entry name" value="Anth_synth_I-like"/>
</dbReference>
<name>A0A8R7PB91_TRIUA</name>
<evidence type="ECO:0000313" key="3">
    <source>
        <dbReference type="EnsemblPlants" id="TuG1812G0200001494.01.T01"/>
    </source>
</evidence>
<dbReference type="GO" id="GO:0000162">
    <property type="term" value="P:L-tryptophan biosynthetic process"/>
    <property type="evidence" value="ECO:0007669"/>
    <property type="project" value="TreeGrafter"/>
</dbReference>
<dbReference type="AlphaFoldDB" id="A0A8R7PB91"/>
<organism evidence="3 4">
    <name type="scientific">Triticum urartu</name>
    <name type="common">Red wild einkorn</name>
    <name type="synonym">Crithodium urartu</name>
    <dbReference type="NCBI Taxonomy" id="4572"/>
    <lineage>
        <taxon>Eukaryota</taxon>
        <taxon>Viridiplantae</taxon>
        <taxon>Streptophyta</taxon>
        <taxon>Embryophyta</taxon>
        <taxon>Tracheophyta</taxon>
        <taxon>Spermatophyta</taxon>
        <taxon>Magnoliopsida</taxon>
        <taxon>Liliopsida</taxon>
        <taxon>Poales</taxon>
        <taxon>Poaceae</taxon>
        <taxon>BOP clade</taxon>
        <taxon>Pooideae</taxon>
        <taxon>Triticodae</taxon>
        <taxon>Triticeae</taxon>
        <taxon>Triticinae</taxon>
        <taxon>Triticum</taxon>
    </lineage>
</organism>
<dbReference type="PANTHER" id="PTHR11236">
    <property type="entry name" value="AMINOBENZOATE/ANTHRANILATE SYNTHASE"/>
    <property type="match status" value="1"/>
</dbReference>
<keyword evidence="4" id="KW-1185">Reference proteome</keyword>
<dbReference type="SUPFAM" id="SSF56322">
    <property type="entry name" value="ADC synthase"/>
    <property type="match status" value="1"/>
</dbReference>
<reference evidence="4" key="1">
    <citation type="journal article" date="2013" name="Nature">
        <title>Draft genome of the wheat A-genome progenitor Triticum urartu.</title>
        <authorList>
            <person name="Ling H.Q."/>
            <person name="Zhao S."/>
            <person name="Liu D."/>
            <person name="Wang J."/>
            <person name="Sun H."/>
            <person name="Zhang C."/>
            <person name="Fan H."/>
            <person name="Li D."/>
            <person name="Dong L."/>
            <person name="Tao Y."/>
            <person name="Gao C."/>
            <person name="Wu H."/>
            <person name="Li Y."/>
            <person name="Cui Y."/>
            <person name="Guo X."/>
            <person name="Zheng S."/>
            <person name="Wang B."/>
            <person name="Yu K."/>
            <person name="Liang Q."/>
            <person name="Yang W."/>
            <person name="Lou X."/>
            <person name="Chen J."/>
            <person name="Feng M."/>
            <person name="Jian J."/>
            <person name="Zhang X."/>
            <person name="Luo G."/>
            <person name="Jiang Y."/>
            <person name="Liu J."/>
            <person name="Wang Z."/>
            <person name="Sha Y."/>
            <person name="Zhang B."/>
            <person name="Wu H."/>
            <person name="Tang D."/>
            <person name="Shen Q."/>
            <person name="Xue P."/>
            <person name="Zou S."/>
            <person name="Wang X."/>
            <person name="Liu X."/>
            <person name="Wang F."/>
            <person name="Yang Y."/>
            <person name="An X."/>
            <person name="Dong Z."/>
            <person name="Zhang K."/>
            <person name="Zhang X."/>
            <person name="Luo M.C."/>
            <person name="Dvorak J."/>
            <person name="Tong Y."/>
            <person name="Wang J."/>
            <person name="Yang H."/>
            <person name="Li Z."/>
            <person name="Wang D."/>
            <person name="Zhang A."/>
            <person name="Wang J."/>
        </authorList>
    </citation>
    <scope>NUCLEOTIDE SEQUENCE</scope>
    <source>
        <strain evidence="4">cv. G1812</strain>
    </source>
</reference>
<dbReference type="Gramene" id="TuG1812G0200001494.01.T01">
    <property type="protein sequence ID" value="TuG1812G0200001494.01.T01"/>
    <property type="gene ID" value="TuG1812G0200001494.01"/>
</dbReference>
<reference evidence="3" key="3">
    <citation type="submission" date="2022-06" db="UniProtKB">
        <authorList>
            <consortium name="EnsemblPlants"/>
        </authorList>
    </citation>
    <scope>IDENTIFICATION</scope>
</reference>
<dbReference type="InterPro" id="IPR015890">
    <property type="entry name" value="Chorismate_C"/>
</dbReference>
<proteinExistence type="predicted"/>
<accession>A0A8R7PB91</accession>
<feature type="region of interest" description="Disordered" evidence="1">
    <location>
        <begin position="101"/>
        <end position="143"/>
    </location>
</feature>
<sequence>MNIERYSHVMHISSTVTGELRDNLTCWDAPRAALPVGTVSCAPKVRAMELTDEMEAKMRGPCSGGFGQIPFRGDMDIALALRTIVFPTASRFDTMYSYASDSSNAPGVGGAPPDRRRDRCRQQAGRRAAGVPEQGRWPRSRHRSRRVDVPGFLRCVGL</sequence>
<dbReference type="InterPro" id="IPR005801">
    <property type="entry name" value="ADC_synthase"/>
</dbReference>
<feature type="compositionally biased region" description="Low complexity" evidence="1">
    <location>
        <begin position="122"/>
        <end position="132"/>
    </location>
</feature>
<protein>
    <recommendedName>
        <fullName evidence="2">Chorismate-utilising enzyme C-terminal domain-containing protein</fullName>
    </recommendedName>
</protein>
<reference evidence="3" key="2">
    <citation type="submission" date="2018-03" db="EMBL/GenBank/DDBJ databases">
        <title>The Triticum urartu genome reveals the dynamic nature of wheat genome evolution.</title>
        <authorList>
            <person name="Ling H."/>
            <person name="Ma B."/>
            <person name="Shi X."/>
            <person name="Liu H."/>
            <person name="Dong L."/>
            <person name="Sun H."/>
            <person name="Cao Y."/>
            <person name="Gao Q."/>
            <person name="Zheng S."/>
            <person name="Li Y."/>
            <person name="Yu Y."/>
            <person name="Du H."/>
            <person name="Qi M."/>
            <person name="Li Y."/>
            <person name="Yu H."/>
            <person name="Cui Y."/>
            <person name="Wang N."/>
            <person name="Chen C."/>
            <person name="Wu H."/>
            <person name="Zhao Y."/>
            <person name="Zhang J."/>
            <person name="Li Y."/>
            <person name="Zhou W."/>
            <person name="Zhang B."/>
            <person name="Hu W."/>
            <person name="Eijk M."/>
            <person name="Tang J."/>
            <person name="Witsenboer H."/>
            <person name="Zhao S."/>
            <person name="Li Z."/>
            <person name="Zhang A."/>
            <person name="Wang D."/>
            <person name="Liang C."/>
        </authorList>
    </citation>
    <scope>NUCLEOTIDE SEQUENCE [LARGE SCALE GENOMIC DNA]</scope>
    <source>
        <strain evidence="3">cv. G1812</strain>
    </source>
</reference>